<dbReference type="PROSITE" id="PS00627">
    <property type="entry name" value="GHMP_KINASES_ATP"/>
    <property type="match status" value="1"/>
</dbReference>
<dbReference type="InterPro" id="IPR020568">
    <property type="entry name" value="Ribosomal_Su5_D2-typ_SF"/>
</dbReference>
<dbReference type="Proteomes" id="UP001500967">
    <property type="component" value="Unassembled WGS sequence"/>
</dbReference>
<dbReference type="NCBIfam" id="TIGR00131">
    <property type="entry name" value="gal_kin"/>
    <property type="match status" value="1"/>
</dbReference>
<dbReference type="InterPro" id="IPR014721">
    <property type="entry name" value="Ribsml_uS5_D2-typ_fold_subgr"/>
</dbReference>
<evidence type="ECO:0000259" key="10">
    <source>
        <dbReference type="Pfam" id="PF10509"/>
    </source>
</evidence>
<dbReference type="InterPro" id="IPR019539">
    <property type="entry name" value="GalKase_N"/>
</dbReference>
<dbReference type="PANTHER" id="PTHR10457:SF7">
    <property type="entry name" value="GALACTOKINASE-RELATED"/>
    <property type="match status" value="1"/>
</dbReference>
<dbReference type="Pfam" id="PF10509">
    <property type="entry name" value="GalKase_gal_bdg"/>
    <property type="match status" value="1"/>
</dbReference>
<reference evidence="12" key="1">
    <citation type="journal article" date="2019" name="Int. J. Syst. Evol. Microbiol.">
        <title>The Global Catalogue of Microorganisms (GCM) 10K type strain sequencing project: providing services to taxonomists for standard genome sequencing and annotation.</title>
        <authorList>
            <consortium name="The Broad Institute Genomics Platform"/>
            <consortium name="The Broad Institute Genome Sequencing Center for Infectious Disease"/>
            <person name="Wu L."/>
            <person name="Ma J."/>
        </authorList>
    </citation>
    <scope>NUCLEOTIDE SEQUENCE [LARGE SCALE GENOMIC DNA]</scope>
    <source>
        <strain evidence="12">JCM 10425</strain>
    </source>
</reference>
<dbReference type="PRINTS" id="PR00473">
    <property type="entry name" value="GALCTOKINASE"/>
</dbReference>
<dbReference type="EC" id="2.7.1.6" evidence="7"/>
<evidence type="ECO:0000259" key="8">
    <source>
        <dbReference type="Pfam" id="PF00288"/>
    </source>
</evidence>
<evidence type="ECO:0000259" key="9">
    <source>
        <dbReference type="Pfam" id="PF08544"/>
    </source>
</evidence>
<dbReference type="InterPro" id="IPR019741">
    <property type="entry name" value="Galactokinase_CS"/>
</dbReference>
<feature type="domain" description="GHMP kinase N-terminal" evidence="8">
    <location>
        <begin position="86"/>
        <end position="163"/>
    </location>
</feature>
<comment type="caution">
    <text evidence="11">The sequence shown here is derived from an EMBL/GenBank/DDBJ whole genome shotgun (WGS) entry which is preliminary data.</text>
</comment>
<organism evidence="11 12">
    <name type="scientific">Cryptosporangium japonicum</name>
    <dbReference type="NCBI Taxonomy" id="80872"/>
    <lineage>
        <taxon>Bacteria</taxon>
        <taxon>Bacillati</taxon>
        <taxon>Actinomycetota</taxon>
        <taxon>Actinomycetes</taxon>
        <taxon>Cryptosporangiales</taxon>
        <taxon>Cryptosporangiaceae</taxon>
        <taxon>Cryptosporangium</taxon>
    </lineage>
</organism>
<dbReference type="InterPro" id="IPR000705">
    <property type="entry name" value="Galactokinase"/>
</dbReference>
<evidence type="ECO:0000256" key="6">
    <source>
        <dbReference type="ARBA" id="ARBA00023144"/>
    </source>
</evidence>
<keyword evidence="6" id="KW-0299">Galactose metabolism</keyword>
<dbReference type="InterPro" id="IPR036554">
    <property type="entry name" value="GHMP_kinase_C_sf"/>
</dbReference>
<dbReference type="PROSITE" id="PS00106">
    <property type="entry name" value="GALACTOKINASE"/>
    <property type="match status" value="1"/>
</dbReference>
<sequence>MGMRESASWLAPGRVNLIGEHTDYNDGFVLPLAIEFGCRATVSPGPAGRLRFVSAQENDAVELRVPALQPERVTGWAAYPAGVLWALGLEDLPGLTVTVDSDVPLGAGLSSSAALTCSVAGAANDLLELGLSPRELVTVARKAENGFVGAPTGGMDQLASMLGEAGSVLFCDMRSLDVRPVPFDLDAEGLALLVVDSKAPHQHADGEYAARRRSCERAAHVLGVPALRDVTDLDGALAKLAQDSEGEELVKRARHIVTENARVTDVVALLDAGRVREIGPALTASHASMRDDFEITVPEVDVLVEALLSAGAYGARMTGGGFGGCVIALVDKDTVDAATRAAVAAAASRGFAEPRAFVTSPAAGAHALDGPDAG</sequence>
<protein>
    <recommendedName>
        <fullName evidence="7">Galactokinase</fullName>
        <ecNumber evidence="7">2.7.1.6</ecNumber>
    </recommendedName>
</protein>
<dbReference type="InterPro" id="IPR006206">
    <property type="entry name" value="Mevalonate/galactokinase"/>
</dbReference>
<dbReference type="InterPro" id="IPR006204">
    <property type="entry name" value="GHMP_kinase_N_dom"/>
</dbReference>
<feature type="domain" description="Galactokinase N-terminal" evidence="10">
    <location>
        <begin position="7"/>
        <end position="44"/>
    </location>
</feature>
<evidence type="ECO:0000256" key="5">
    <source>
        <dbReference type="ARBA" id="ARBA00022840"/>
    </source>
</evidence>
<evidence type="ECO:0000256" key="3">
    <source>
        <dbReference type="ARBA" id="ARBA00022741"/>
    </source>
</evidence>
<dbReference type="InterPro" id="IPR013750">
    <property type="entry name" value="GHMP_kinase_C_dom"/>
</dbReference>
<dbReference type="InterPro" id="IPR006203">
    <property type="entry name" value="GHMP_knse_ATP-bd_CS"/>
</dbReference>
<dbReference type="SUPFAM" id="SSF55060">
    <property type="entry name" value="GHMP Kinase, C-terminal domain"/>
    <property type="match status" value="1"/>
</dbReference>
<keyword evidence="12" id="KW-1185">Reference proteome</keyword>
<dbReference type="Gene3D" id="3.30.230.10">
    <property type="match status" value="1"/>
</dbReference>
<name>A0ABP3EEX9_9ACTN</name>
<evidence type="ECO:0000256" key="7">
    <source>
        <dbReference type="NCBIfam" id="TIGR00131"/>
    </source>
</evidence>
<dbReference type="PANTHER" id="PTHR10457">
    <property type="entry name" value="MEVALONATE KINASE/GALACTOKINASE"/>
    <property type="match status" value="1"/>
</dbReference>
<keyword evidence="3" id="KW-0547">Nucleotide-binding</keyword>
<dbReference type="PRINTS" id="PR00959">
    <property type="entry name" value="MEVGALKINASE"/>
</dbReference>
<evidence type="ECO:0000256" key="1">
    <source>
        <dbReference type="ARBA" id="ARBA00006566"/>
    </source>
</evidence>
<dbReference type="Gene3D" id="3.30.70.890">
    <property type="entry name" value="GHMP kinase, C-terminal domain"/>
    <property type="match status" value="1"/>
</dbReference>
<dbReference type="Pfam" id="PF08544">
    <property type="entry name" value="GHMP_kinases_C"/>
    <property type="match status" value="1"/>
</dbReference>
<evidence type="ECO:0000256" key="2">
    <source>
        <dbReference type="ARBA" id="ARBA00022679"/>
    </source>
</evidence>
<keyword evidence="6" id="KW-0119">Carbohydrate metabolism</keyword>
<proteinExistence type="inferred from homology"/>
<keyword evidence="2" id="KW-0808">Transferase</keyword>
<keyword evidence="4" id="KW-0418">Kinase</keyword>
<comment type="similarity">
    <text evidence="1">Belongs to the GHMP kinase family. GalK subfamily.</text>
</comment>
<dbReference type="Pfam" id="PF00288">
    <property type="entry name" value="GHMP_kinases_N"/>
    <property type="match status" value="1"/>
</dbReference>
<keyword evidence="5" id="KW-0067">ATP-binding</keyword>
<dbReference type="EMBL" id="BAAAGX010000020">
    <property type="protein sequence ID" value="GAA0259065.1"/>
    <property type="molecule type" value="Genomic_DNA"/>
</dbReference>
<gene>
    <name evidence="11" type="primary">galK</name>
    <name evidence="11" type="ORF">GCM10009539_50490</name>
</gene>
<feature type="domain" description="GHMP kinase C-terminal" evidence="9">
    <location>
        <begin position="268"/>
        <end position="342"/>
    </location>
</feature>
<dbReference type="PIRSF" id="PIRSF000530">
    <property type="entry name" value="Galactokinase"/>
    <property type="match status" value="1"/>
</dbReference>
<evidence type="ECO:0000313" key="11">
    <source>
        <dbReference type="EMBL" id="GAA0259065.1"/>
    </source>
</evidence>
<accession>A0ABP3EEX9</accession>
<dbReference type="RefSeq" id="WP_344651393.1">
    <property type="nucleotide sequence ID" value="NZ_BAAAGX010000020.1"/>
</dbReference>
<evidence type="ECO:0000256" key="4">
    <source>
        <dbReference type="ARBA" id="ARBA00022777"/>
    </source>
</evidence>
<dbReference type="SUPFAM" id="SSF54211">
    <property type="entry name" value="Ribosomal protein S5 domain 2-like"/>
    <property type="match status" value="1"/>
</dbReference>
<evidence type="ECO:0000313" key="12">
    <source>
        <dbReference type="Proteomes" id="UP001500967"/>
    </source>
</evidence>